<dbReference type="EMBL" id="ML975254">
    <property type="protein sequence ID" value="KAF1838251.1"/>
    <property type="molecule type" value="Genomic_DNA"/>
</dbReference>
<sequence>MKLLDLPPEILDLIIDRTPPDGIEGFALSCKTVYGRAAFQIQHHNHLKRTWTHTTNASPSRRGDTLAILYHISRDPIIAEYIESLYLWDRRAEDEVGDDPNAYNFRDDETAMENIKGLLCFAEHFANADNDDWWRQILEEDKAGDQSDMDKLHATVALLSLLPNLKKLQLPDRWHEVRHNEGAEELVPHVQALVSMSNTAGNRRKPLAKLETILPFVEEGYDVRVGLQCLEPFIVLKNLRSLYAVSCVAVEEDWGGIPFHWSNPTVSSWLTRVEFACCCMDASGLSALLAHTPALTVFKYSHQTKWDGLEFDWNAGEILEALANYCSESLVDIAITIDQLHGEVVNGLSSFLRFRNLEQLEVDVECFCGPPLESGQRQGREALVPIGAEKWRHMDIPCVGDMLPPSMRELQVNTSFPEPSEDALEALFKNIVDRRRENLRLLKTAIIRQYRSSLAWDIARKHGVILEIFDGDTENPRPRSMMPRWKREFDSLVGGIVFADGGGR</sequence>
<keyword evidence="2" id="KW-1185">Reference proteome</keyword>
<reference evidence="1" key="1">
    <citation type="submission" date="2020-01" db="EMBL/GenBank/DDBJ databases">
        <authorList>
            <consortium name="DOE Joint Genome Institute"/>
            <person name="Haridas S."/>
            <person name="Albert R."/>
            <person name="Binder M."/>
            <person name="Bloem J."/>
            <person name="Labutti K."/>
            <person name="Salamov A."/>
            <person name="Andreopoulos B."/>
            <person name="Baker S.E."/>
            <person name="Barry K."/>
            <person name="Bills G."/>
            <person name="Bluhm B.H."/>
            <person name="Cannon C."/>
            <person name="Castanera R."/>
            <person name="Culley D.E."/>
            <person name="Daum C."/>
            <person name="Ezra D."/>
            <person name="Gonzalez J.B."/>
            <person name="Henrissat B."/>
            <person name="Kuo A."/>
            <person name="Liang C."/>
            <person name="Lipzen A."/>
            <person name="Lutzoni F."/>
            <person name="Magnuson J."/>
            <person name="Mondo S."/>
            <person name="Nolan M."/>
            <person name="Ohm R."/>
            <person name="Pangilinan J."/>
            <person name="Park H.-J."/>
            <person name="Ramirez L."/>
            <person name="Alfaro M."/>
            <person name="Sun H."/>
            <person name="Tritt A."/>
            <person name="Yoshinaga Y."/>
            <person name="Zwiers L.-H."/>
            <person name="Turgeon B.G."/>
            <person name="Goodwin S.B."/>
            <person name="Spatafora J.W."/>
            <person name="Crous P.W."/>
            <person name="Grigoriev I.V."/>
        </authorList>
    </citation>
    <scope>NUCLEOTIDE SEQUENCE</scope>
    <source>
        <strain evidence="1">P77</strain>
    </source>
</reference>
<name>A0A6A5KSK7_9PLEO</name>
<dbReference type="Proteomes" id="UP000800040">
    <property type="component" value="Unassembled WGS sequence"/>
</dbReference>
<accession>A0A6A5KSK7</accession>
<evidence type="ECO:0000313" key="2">
    <source>
        <dbReference type="Proteomes" id="UP000800040"/>
    </source>
</evidence>
<organism evidence="1 2">
    <name type="scientific">Decorospora gaudefroyi</name>
    <dbReference type="NCBI Taxonomy" id="184978"/>
    <lineage>
        <taxon>Eukaryota</taxon>
        <taxon>Fungi</taxon>
        <taxon>Dikarya</taxon>
        <taxon>Ascomycota</taxon>
        <taxon>Pezizomycotina</taxon>
        <taxon>Dothideomycetes</taxon>
        <taxon>Pleosporomycetidae</taxon>
        <taxon>Pleosporales</taxon>
        <taxon>Pleosporineae</taxon>
        <taxon>Pleosporaceae</taxon>
        <taxon>Decorospora</taxon>
    </lineage>
</organism>
<proteinExistence type="predicted"/>
<protein>
    <recommendedName>
        <fullName evidence="3">F-box domain-containing protein</fullName>
    </recommendedName>
</protein>
<evidence type="ECO:0008006" key="3">
    <source>
        <dbReference type="Google" id="ProtNLM"/>
    </source>
</evidence>
<gene>
    <name evidence="1" type="ORF">BDW02DRAFT_565284</name>
</gene>
<dbReference type="OrthoDB" id="5421601at2759"/>
<evidence type="ECO:0000313" key="1">
    <source>
        <dbReference type="EMBL" id="KAF1838251.1"/>
    </source>
</evidence>
<dbReference type="AlphaFoldDB" id="A0A6A5KSK7"/>